<organism evidence="8 9">
    <name type="scientific">Aeromonas bivalvium</name>
    <dbReference type="NCBI Taxonomy" id="440079"/>
    <lineage>
        <taxon>Bacteria</taxon>
        <taxon>Pseudomonadati</taxon>
        <taxon>Pseudomonadota</taxon>
        <taxon>Gammaproteobacteria</taxon>
        <taxon>Aeromonadales</taxon>
        <taxon>Aeromonadaceae</taxon>
        <taxon>Aeromonas</taxon>
    </lineage>
</organism>
<dbReference type="RefSeq" id="WP_408788781.1">
    <property type="nucleotide sequence ID" value="NZ_JBGXBU010000001.1"/>
</dbReference>
<comment type="subcellular location">
    <subcellularLocation>
        <location evidence="1">Membrane</location>
    </subcellularLocation>
</comment>
<keyword evidence="2 4" id="KW-0807">Transducer</keyword>
<dbReference type="Gene3D" id="1.10.287.950">
    <property type="entry name" value="Methyl-accepting chemotaxis protein"/>
    <property type="match status" value="1"/>
</dbReference>
<sequence length="393" mass="42271">MAKHSAVLPHRAPLFWVLALAVANGVLLCLATQGWPYPYLAINLVLALAVGLWLGRGQSAAPPPQAPEQQAQTSGAALAGLEQVCEQAVPIWTKQIENSRQQSEGAMISLTERFVGISTKLEEAVTASHHAAGDLAGENSEGMAAVLAESQRQLGTVLASMRATQQNRDAMLAEIKGLTAYTQELNAMALDVAKIASQTNLLALNAAIEAARAGEAGRGFAVVADEVRTLSRLSSETAKKMSGKVDTINTGIAQVFQIAESAAARDHESVAHSEQSIEQVLTRFHEATASLAESAALLQHESSGIHAEISDLIVSLQFQDRVSQILSHVRQNMESLYDHLLHAKSAPAHERLAIDAQRWLADMELTYATDEQRDIHHGKQTPSQKTDTDITFF</sequence>
<dbReference type="Proteomes" id="UP001630969">
    <property type="component" value="Unassembled WGS sequence"/>
</dbReference>
<evidence type="ECO:0000256" key="2">
    <source>
        <dbReference type="ARBA" id="ARBA00023224"/>
    </source>
</evidence>
<dbReference type="EMBL" id="JBGXBU010000001">
    <property type="protein sequence ID" value="MFM4892422.1"/>
    <property type="molecule type" value="Genomic_DNA"/>
</dbReference>
<evidence type="ECO:0000256" key="6">
    <source>
        <dbReference type="SAM" id="Phobius"/>
    </source>
</evidence>
<proteinExistence type="inferred from homology"/>
<protein>
    <submittedName>
        <fullName evidence="8">Methyl-accepting chemotaxis protein</fullName>
    </submittedName>
</protein>
<dbReference type="SMART" id="SM00283">
    <property type="entry name" value="MA"/>
    <property type="match status" value="1"/>
</dbReference>
<dbReference type="InterPro" id="IPR004089">
    <property type="entry name" value="MCPsignal_dom"/>
</dbReference>
<dbReference type="InterPro" id="IPR004090">
    <property type="entry name" value="Chemotax_Me-accpt_rcpt"/>
</dbReference>
<name>A0ABW9GNC0_9GAMM</name>
<keyword evidence="6" id="KW-0812">Transmembrane</keyword>
<dbReference type="SUPFAM" id="SSF58104">
    <property type="entry name" value="Methyl-accepting chemotaxis protein (MCP) signaling domain"/>
    <property type="match status" value="1"/>
</dbReference>
<feature type="domain" description="Methyl-accepting transducer" evidence="7">
    <location>
        <begin position="136"/>
        <end position="317"/>
    </location>
</feature>
<keyword evidence="6" id="KW-0472">Membrane</keyword>
<evidence type="ECO:0000256" key="4">
    <source>
        <dbReference type="PROSITE-ProRule" id="PRU00284"/>
    </source>
</evidence>
<evidence type="ECO:0000256" key="1">
    <source>
        <dbReference type="ARBA" id="ARBA00004370"/>
    </source>
</evidence>
<dbReference type="Pfam" id="PF00015">
    <property type="entry name" value="MCPsignal"/>
    <property type="match status" value="1"/>
</dbReference>
<keyword evidence="9" id="KW-1185">Reference proteome</keyword>
<gene>
    <name evidence="8" type="ORF">ACEUDJ_05965</name>
</gene>
<evidence type="ECO:0000313" key="9">
    <source>
        <dbReference type="Proteomes" id="UP001630969"/>
    </source>
</evidence>
<evidence type="ECO:0000259" key="7">
    <source>
        <dbReference type="PROSITE" id="PS50111"/>
    </source>
</evidence>
<dbReference type="PANTHER" id="PTHR32089:SF112">
    <property type="entry name" value="LYSOZYME-LIKE PROTEIN-RELATED"/>
    <property type="match status" value="1"/>
</dbReference>
<evidence type="ECO:0000256" key="3">
    <source>
        <dbReference type="ARBA" id="ARBA00029447"/>
    </source>
</evidence>
<dbReference type="PANTHER" id="PTHR32089">
    <property type="entry name" value="METHYL-ACCEPTING CHEMOTAXIS PROTEIN MCPB"/>
    <property type="match status" value="1"/>
</dbReference>
<accession>A0ABW9GNC0</accession>
<feature type="transmembrane region" description="Helical" evidence="6">
    <location>
        <begin position="12"/>
        <end position="31"/>
    </location>
</feature>
<evidence type="ECO:0000256" key="5">
    <source>
        <dbReference type="SAM" id="MobiDB-lite"/>
    </source>
</evidence>
<dbReference type="PRINTS" id="PR00260">
    <property type="entry name" value="CHEMTRNSDUCR"/>
</dbReference>
<evidence type="ECO:0000313" key="8">
    <source>
        <dbReference type="EMBL" id="MFM4892422.1"/>
    </source>
</evidence>
<reference evidence="8 9" key="1">
    <citation type="submission" date="2024-09" db="EMBL/GenBank/DDBJ databases">
        <title>Aeromonas strains Genome sequencing and assembly.</title>
        <authorList>
            <person name="Hu X."/>
            <person name="Tang B."/>
        </authorList>
    </citation>
    <scope>NUCLEOTIDE SEQUENCE [LARGE SCALE GENOMIC DNA]</scope>
    <source>
        <strain evidence="8 9">NB23SCDHY001</strain>
    </source>
</reference>
<dbReference type="PROSITE" id="PS50111">
    <property type="entry name" value="CHEMOTAXIS_TRANSDUC_2"/>
    <property type="match status" value="1"/>
</dbReference>
<dbReference type="GeneID" id="97219626"/>
<comment type="similarity">
    <text evidence="3">Belongs to the methyl-accepting chemotaxis (MCP) protein family.</text>
</comment>
<feature type="region of interest" description="Disordered" evidence="5">
    <location>
        <begin position="373"/>
        <end position="393"/>
    </location>
</feature>
<comment type="caution">
    <text evidence="8">The sequence shown here is derived from an EMBL/GenBank/DDBJ whole genome shotgun (WGS) entry which is preliminary data.</text>
</comment>
<keyword evidence="6" id="KW-1133">Transmembrane helix</keyword>